<proteinExistence type="predicted"/>
<sequence length="85" mass="9530">MNNDYEKDNVLLDEALPENTASLDKALDMCRLIHNQIHHIQFDRISYVLWSESGPPFRGSPFVAVKTSVFGRIQGPNGCGLDLGR</sequence>
<accession>A0A139A3M4</accession>
<dbReference type="EMBL" id="KQ965802">
    <property type="protein sequence ID" value="KXS11416.1"/>
    <property type="molecule type" value="Genomic_DNA"/>
</dbReference>
<dbReference type="AlphaFoldDB" id="A0A139A3M4"/>
<evidence type="ECO:0000313" key="2">
    <source>
        <dbReference type="Proteomes" id="UP000070544"/>
    </source>
</evidence>
<dbReference type="Proteomes" id="UP000070544">
    <property type="component" value="Unassembled WGS sequence"/>
</dbReference>
<protein>
    <submittedName>
        <fullName evidence="1">Uncharacterized protein</fullName>
    </submittedName>
</protein>
<gene>
    <name evidence="1" type="ORF">M427DRAFT_60665</name>
</gene>
<name>A0A139A3M4_GONPJ</name>
<organism evidence="1 2">
    <name type="scientific">Gonapodya prolifera (strain JEL478)</name>
    <name type="common">Monoblepharis prolifera</name>
    <dbReference type="NCBI Taxonomy" id="1344416"/>
    <lineage>
        <taxon>Eukaryota</taxon>
        <taxon>Fungi</taxon>
        <taxon>Fungi incertae sedis</taxon>
        <taxon>Chytridiomycota</taxon>
        <taxon>Chytridiomycota incertae sedis</taxon>
        <taxon>Monoblepharidomycetes</taxon>
        <taxon>Monoblepharidales</taxon>
        <taxon>Gonapodyaceae</taxon>
        <taxon>Gonapodya</taxon>
    </lineage>
</organism>
<keyword evidence="2" id="KW-1185">Reference proteome</keyword>
<reference evidence="1 2" key="1">
    <citation type="journal article" date="2015" name="Genome Biol. Evol.">
        <title>Phylogenomic analyses indicate that early fungi evolved digesting cell walls of algal ancestors of land plants.</title>
        <authorList>
            <person name="Chang Y."/>
            <person name="Wang S."/>
            <person name="Sekimoto S."/>
            <person name="Aerts A.L."/>
            <person name="Choi C."/>
            <person name="Clum A."/>
            <person name="LaButti K.M."/>
            <person name="Lindquist E.A."/>
            <person name="Yee Ngan C."/>
            <person name="Ohm R.A."/>
            <person name="Salamov A.A."/>
            <person name="Grigoriev I.V."/>
            <person name="Spatafora J.W."/>
            <person name="Berbee M.L."/>
        </authorList>
    </citation>
    <scope>NUCLEOTIDE SEQUENCE [LARGE SCALE GENOMIC DNA]</scope>
    <source>
        <strain evidence="1 2">JEL478</strain>
    </source>
</reference>
<evidence type="ECO:0000313" key="1">
    <source>
        <dbReference type="EMBL" id="KXS11416.1"/>
    </source>
</evidence>